<dbReference type="Proteomes" id="UP000250140">
    <property type="component" value="Unassembled WGS sequence"/>
</dbReference>
<dbReference type="InterPro" id="IPR010730">
    <property type="entry name" value="HET"/>
</dbReference>
<evidence type="ECO:0000313" key="3">
    <source>
        <dbReference type="Proteomes" id="UP000250140"/>
    </source>
</evidence>
<dbReference type="Pfam" id="PF06985">
    <property type="entry name" value="HET"/>
    <property type="match status" value="1"/>
</dbReference>
<dbReference type="PANTHER" id="PTHR24148:SF64">
    <property type="entry name" value="HETEROKARYON INCOMPATIBILITY DOMAIN-CONTAINING PROTEIN"/>
    <property type="match status" value="1"/>
</dbReference>
<sequence>MLNDGKSDCYYWTDSLCINYNDSAEISRQVTRTGEIYSCVKQVIVWLGHEQTGKDAMKLVHDSLSDSVLEDVNEDAILEAAIYLLLRPF</sequence>
<dbReference type="AlphaFoldDB" id="A0A8E2ERY1"/>
<reference evidence="2 3" key="1">
    <citation type="journal article" date="2016" name="Nat. Commun.">
        <title>Ectomycorrhizal ecology is imprinted in the genome of the dominant symbiotic fungus Cenococcum geophilum.</title>
        <authorList>
            <consortium name="DOE Joint Genome Institute"/>
            <person name="Peter M."/>
            <person name="Kohler A."/>
            <person name="Ohm R.A."/>
            <person name="Kuo A."/>
            <person name="Krutzmann J."/>
            <person name="Morin E."/>
            <person name="Arend M."/>
            <person name="Barry K.W."/>
            <person name="Binder M."/>
            <person name="Choi C."/>
            <person name="Clum A."/>
            <person name="Copeland A."/>
            <person name="Grisel N."/>
            <person name="Haridas S."/>
            <person name="Kipfer T."/>
            <person name="LaButti K."/>
            <person name="Lindquist E."/>
            <person name="Lipzen A."/>
            <person name="Maire R."/>
            <person name="Meier B."/>
            <person name="Mihaltcheva S."/>
            <person name="Molinier V."/>
            <person name="Murat C."/>
            <person name="Poggeler S."/>
            <person name="Quandt C.A."/>
            <person name="Sperisen C."/>
            <person name="Tritt A."/>
            <person name="Tisserant E."/>
            <person name="Crous P.W."/>
            <person name="Henrissat B."/>
            <person name="Nehls U."/>
            <person name="Egli S."/>
            <person name="Spatafora J.W."/>
            <person name="Grigoriev I.V."/>
            <person name="Martin F.M."/>
        </authorList>
    </citation>
    <scope>NUCLEOTIDE SEQUENCE [LARGE SCALE GENOMIC DNA]</scope>
    <source>
        <strain evidence="2 3">CBS 207.34</strain>
    </source>
</reference>
<dbReference type="EMBL" id="KV750773">
    <property type="protein sequence ID" value="OCL03268.1"/>
    <property type="molecule type" value="Genomic_DNA"/>
</dbReference>
<dbReference type="InterPro" id="IPR052895">
    <property type="entry name" value="HetReg/Transcr_Mod"/>
</dbReference>
<organism evidence="2 3">
    <name type="scientific">Glonium stellatum</name>
    <dbReference type="NCBI Taxonomy" id="574774"/>
    <lineage>
        <taxon>Eukaryota</taxon>
        <taxon>Fungi</taxon>
        <taxon>Dikarya</taxon>
        <taxon>Ascomycota</taxon>
        <taxon>Pezizomycotina</taxon>
        <taxon>Dothideomycetes</taxon>
        <taxon>Pleosporomycetidae</taxon>
        <taxon>Gloniales</taxon>
        <taxon>Gloniaceae</taxon>
        <taxon>Glonium</taxon>
    </lineage>
</organism>
<proteinExistence type="predicted"/>
<protein>
    <recommendedName>
        <fullName evidence="1">Heterokaryon incompatibility domain-containing protein</fullName>
    </recommendedName>
</protein>
<name>A0A8E2ERY1_9PEZI</name>
<dbReference type="PANTHER" id="PTHR24148">
    <property type="entry name" value="ANKYRIN REPEAT DOMAIN-CONTAINING PROTEIN 39 HOMOLOG-RELATED"/>
    <property type="match status" value="1"/>
</dbReference>
<dbReference type="OrthoDB" id="2157530at2759"/>
<keyword evidence="3" id="KW-1185">Reference proteome</keyword>
<gene>
    <name evidence="2" type="ORF">AOQ84DRAFT_419727</name>
</gene>
<accession>A0A8E2ERY1</accession>
<evidence type="ECO:0000259" key="1">
    <source>
        <dbReference type="Pfam" id="PF06985"/>
    </source>
</evidence>
<evidence type="ECO:0000313" key="2">
    <source>
        <dbReference type="EMBL" id="OCL03268.1"/>
    </source>
</evidence>
<feature type="domain" description="Heterokaryon incompatibility" evidence="1">
    <location>
        <begin position="7"/>
        <end position="67"/>
    </location>
</feature>